<protein>
    <recommendedName>
        <fullName evidence="4">Serpentine receptor class gamma</fullName>
    </recommendedName>
</protein>
<keyword evidence="1" id="KW-0472">Membrane</keyword>
<name>A0A4V6A0V0_STECR</name>
<reference evidence="2 3" key="1">
    <citation type="journal article" date="2015" name="Genome Biol.">
        <title>Comparative genomics of Steinernema reveals deeply conserved gene regulatory networks.</title>
        <authorList>
            <person name="Dillman A.R."/>
            <person name="Macchietto M."/>
            <person name="Porter C.F."/>
            <person name="Rogers A."/>
            <person name="Williams B."/>
            <person name="Antoshechkin I."/>
            <person name="Lee M.M."/>
            <person name="Goodwin Z."/>
            <person name="Lu X."/>
            <person name="Lewis E.E."/>
            <person name="Goodrich-Blair H."/>
            <person name="Stock S.P."/>
            <person name="Adams B.J."/>
            <person name="Sternberg P.W."/>
            <person name="Mortazavi A."/>
        </authorList>
    </citation>
    <scope>NUCLEOTIDE SEQUENCE [LARGE SCALE GENOMIC DNA]</scope>
    <source>
        <strain evidence="2 3">ALL</strain>
    </source>
</reference>
<gene>
    <name evidence="2" type="ORF">L596_020211</name>
</gene>
<keyword evidence="1" id="KW-0812">Transmembrane</keyword>
<reference evidence="2 3" key="2">
    <citation type="journal article" date="2019" name="G3 (Bethesda)">
        <title>Hybrid Assembly of the Genome of the Entomopathogenic Nematode Steinernema carpocapsae Identifies the X-Chromosome.</title>
        <authorList>
            <person name="Serra L."/>
            <person name="Macchietto M."/>
            <person name="Macias-Munoz A."/>
            <person name="McGill C.J."/>
            <person name="Rodriguez I.M."/>
            <person name="Rodriguez B."/>
            <person name="Murad R."/>
            <person name="Mortazavi A."/>
        </authorList>
    </citation>
    <scope>NUCLEOTIDE SEQUENCE [LARGE SCALE GENOMIC DNA]</scope>
    <source>
        <strain evidence="2 3">ALL</strain>
    </source>
</reference>
<dbReference type="Proteomes" id="UP000298663">
    <property type="component" value="Unassembled WGS sequence"/>
</dbReference>
<evidence type="ECO:0000313" key="2">
    <source>
        <dbReference type="EMBL" id="TKR72815.1"/>
    </source>
</evidence>
<accession>A0A4V6A0V0</accession>
<feature type="transmembrane region" description="Helical" evidence="1">
    <location>
        <begin position="162"/>
        <end position="186"/>
    </location>
</feature>
<dbReference type="AlphaFoldDB" id="A0A4V6A0V0"/>
<feature type="transmembrane region" description="Helical" evidence="1">
    <location>
        <begin position="33"/>
        <end position="52"/>
    </location>
</feature>
<feature type="transmembrane region" description="Helical" evidence="1">
    <location>
        <begin position="73"/>
        <end position="96"/>
    </location>
</feature>
<comment type="caution">
    <text evidence="2">The sequence shown here is derived from an EMBL/GenBank/DDBJ whole genome shotgun (WGS) entry which is preliminary data.</text>
</comment>
<evidence type="ECO:0000313" key="3">
    <source>
        <dbReference type="Proteomes" id="UP000298663"/>
    </source>
</evidence>
<sequence>MFSISFFLASPIIYVFGFQLHVESLTLSPVFGFTMWHLALFFFTVQLQFSLLMLMYASYKITHPLGRLKLKSLWVWIPALSFITLPGCGLFAVFYITKTSYSSYRFSIHDSALVLIGYIFIYGFSYFSTSALFIIKIRRFLAKWPGTNMATTKLVNTVVKNFLIALLNVVVVGATPLFVAIILSFLALPNASSIMFEIQLKTMTVYVTVSTVSSIFIFTPYRKYTLKMINCVLCFKRNGIMTVSIVKLSRTKSLKASGLKQTGHK</sequence>
<feature type="transmembrane region" description="Helical" evidence="1">
    <location>
        <begin position="116"/>
        <end position="135"/>
    </location>
</feature>
<evidence type="ECO:0008006" key="4">
    <source>
        <dbReference type="Google" id="ProtNLM"/>
    </source>
</evidence>
<evidence type="ECO:0000256" key="1">
    <source>
        <dbReference type="SAM" id="Phobius"/>
    </source>
</evidence>
<organism evidence="2 3">
    <name type="scientific">Steinernema carpocapsae</name>
    <name type="common">Entomopathogenic nematode</name>
    <dbReference type="NCBI Taxonomy" id="34508"/>
    <lineage>
        <taxon>Eukaryota</taxon>
        <taxon>Metazoa</taxon>
        <taxon>Ecdysozoa</taxon>
        <taxon>Nematoda</taxon>
        <taxon>Chromadorea</taxon>
        <taxon>Rhabditida</taxon>
        <taxon>Tylenchina</taxon>
        <taxon>Panagrolaimomorpha</taxon>
        <taxon>Strongyloidoidea</taxon>
        <taxon>Steinernematidae</taxon>
        <taxon>Steinernema</taxon>
    </lineage>
</organism>
<dbReference type="EMBL" id="AZBU02000006">
    <property type="protein sequence ID" value="TKR72815.1"/>
    <property type="molecule type" value="Genomic_DNA"/>
</dbReference>
<keyword evidence="3" id="KW-1185">Reference proteome</keyword>
<proteinExistence type="predicted"/>
<feature type="transmembrane region" description="Helical" evidence="1">
    <location>
        <begin position="198"/>
        <end position="218"/>
    </location>
</feature>
<keyword evidence="1" id="KW-1133">Transmembrane helix</keyword>